<evidence type="ECO:0000313" key="9">
    <source>
        <dbReference type="EMBL" id="UWX62791.1"/>
    </source>
</evidence>
<evidence type="ECO:0000256" key="4">
    <source>
        <dbReference type="ARBA" id="ARBA00022729"/>
    </source>
</evidence>
<dbReference type="RefSeq" id="WP_260559086.1">
    <property type="nucleotide sequence ID" value="NZ_BAABEC010000059.1"/>
</dbReference>
<evidence type="ECO:0000259" key="8">
    <source>
        <dbReference type="Pfam" id="PF16822"/>
    </source>
</evidence>
<dbReference type="Pfam" id="PF16822">
    <property type="entry name" value="ALGX"/>
    <property type="match status" value="1"/>
</dbReference>
<protein>
    <recommendedName>
        <fullName evidence="8">AlgX/AlgJ SGNH hydrolase-like domain-containing protein</fullName>
    </recommendedName>
</protein>
<feature type="signal peptide" evidence="7">
    <location>
        <begin position="1"/>
        <end position="17"/>
    </location>
</feature>
<name>A0ABY5YDJ6_9DEIO</name>
<feature type="domain" description="AlgX/AlgJ SGNH hydrolase-like" evidence="8">
    <location>
        <begin position="119"/>
        <end position="309"/>
    </location>
</feature>
<evidence type="ECO:0000256" key="7">
    <source>
        <dbReference type="SAM" id="SignalP"/>
    </source>
</evidence>
<comment type="subcellular location">
    <subcellularLocation>
        <location evidence="1">Periplasm</location>
    </subcellularLocation>
</comment>
<dbReference type="InterPro" id="IPR031811">
    <property type="entry name" value="ALGX/ALGJ_SGNH-like"/>
</dbReference>
<evidence type="ECO:0000256" key="3">
    <source>
        <dbReference type="ARBA" id="ARBA00022679"/>
    </source>
</evidence>
<keyword evidence="5" id="KW-0574">Periplasm</keyword>
<proteinExistence type="predicted"/>
<evidence type="ECO:0000256" key="5">
    <source>
        <dbReference type="ARBA" id="ARBA00022764"/>
    </source>
</evidence>
<gene>
    <name evidence="9" type="ORF">N0D28_08390</name>
</gene>
<keyword evidence="4 7" id="KW-0732">Signal</keyword>
<sequence>MKQILLTLALLGTIASAARPDCGDFADRSKFYFDNQGNILSRFDVGTLTDAGLTDPATREYFRRLAAAFSYHGSQLIAMPLSVFGWSFVGRIDPREAQGTPFAALLEPGYLDKRLVANQQRLALYRSAGLPVADYIGTAFAILRINPNLNIYNPQDTHWTPDGAKIGSEAVAAQLVEINPQLKAALNTKHFDVKAGTFAYFKNSGWPYAIRKSCPNTTWTPLSETIRTAESVALDPVGLLDDEAAPSVVVLGSSYSSPILGFVPYLQKDLGTEVTNAGQSGGGTFGAIRDYFALDAAQPWAKLYIWEFPDTFLFPDTEFRQVLPLLLPSTEIERGSFTAPGSSIAYTPKSSGIAGSRYVAEVAFDKPQTRELSLTLTYTDHAETVQLTKARGSIPTQFLIELSGTTPLKTVTATFPSAAQGSVHVAIRQYDEAAYEADTTGN</sequence>
<evidence type="ECO:0000256" key="6">
    <source>
        <dbReference type="ARBA" id="ARBA00022841"/>
    </source>
</evidence>
<evidence type="ECO:0000256" key="2">
    <source>
        <dbReference type="ARBA" id="ARBA00005182"/>
    </source>
</evidence>
<reference evidence="9" key="1">
    <citation type="submission" date="2022-09" db="EMBL/GenBank/DDBJ databases">
        <title>genome sequence of Deinococcus rubellus.</title>
        <authorList>
            <person name="Srinivasan S."/>
        </authorList>
    </citation>
    <scope>NUCLEOTIDE SEQUENCE</scope>
    <source>
        <strain evidence="9">Ant6</strain>
    </source>
</reference>
<feature type="chain" id="PRO_5046250584" description="AlgX/AlgJ SGNH hydrolase-like domain-containing protein" evidence="7">
    <location>
        <begin position="18"/>
        <end position="442"/>
    </location>
</feature>
<keyword evidence="6" id="KW-0016">Alginate biosynthesis</keyword>
<keyword evidence="10" id="KW-1185">Reference proteome</keyword>
<organism evidence="9 10">
    <name type="scientific">Deinococcus rubellus</name>
    <dbReference type="NCBI Taxonomy" id="1889240"/>
    <lineage>
        <taxon>Bacteria</taxon>
        <taxon>Thermotogati</taxon>
        <taxon>Deinococcota</taxon>
        <taxon>Deinococci</taxon>
        <taxon>Deinococcales</taxon>
        <taxon>Deinococcaceae</taxon>
        <taxon>Deinococcus</taxon>
    </lineage>
</organism>
<evidence type="ECO:0000313" key="10">
    <source>
        <dbReference type="Proteomes" id="UP001060261"/>
    </source>
</evidence>
<accession>A0ABY5YDJ6</accession>
<keyword evidence="3" id="KW-0808">Transferase</keyword>
<comment type="pathway">
    <text evidence="2">Glycan biosynthesis; alginate biosynthesis.</text>
</comment>
<dbReference type="EMBL" id="CP104213">
    <property type="protein sequence ID" value="UWX62791.1"/>
    <property type="molecule type" value="Genomic_DNA"/>
</dbReference>
<dbReference type="Proteomes" id="UP001060261">
    <property type="component" value="Chromosome"/>
</dbReference>
<evidence type="ECO:0000256" key="1">
    <source>
        <dbReference type="ARBA" id="ARBA00004418"/>
    </source>
</evidence>